<name>Q4SD63_TETNG</name>
<protein>
    <submittedName>
        <fullName evidence="1">(spotted green pufferfish) hypothetical protein</fullName>
    </submittedName>
</protein>
<reference evidence="1" key="1">
    <citation type="journal article" date="2004" name="Nature">
        <title>Genome duplication in the teleost fish Tetraodon nigroviridis reveals the early vertebrate proto-karyotype.</title>
        <authorList>
            <person name="Jaillon O."/>
            <person name="Aury J.-M."/>
            <person name="Brunet F."/>
            <person name="Petit J.-L."/>
            <person name="Stange-Thomann N."/>
            <person name="Mauceli E."/>
            <person name="Bouneau L."/>
            <person name="Fischer C."/>
            <person name="Ozouf-Costaz C."/>
            <person name="Bernot A."/>
            <person name="Nicaud S."/>
            <person name="Jaffe D."/>
            <person name="Fisher S."/>
            <person name="Lutfalla G."/>
            <person name="Dossat C."/>
            <person name="Segurens B."/>
            <person name="Dasilva C."/>
            <person name="Salanoubat M."/>
            <person name="Levy M."/>
            <person name="Boudet N."/>
            <person name="Castellano S."/>
            <person name="Anthouard V."/>
            <person name="Jubin C."/>
            <person name="Castelli V."/>
            <person name="Katinka M."/>
            <person name="Vacherie B."/>
            <person name="Biemont C."/>
            <person name="Skalli Z."/>
            <person name="Cattolico L."/>
            <person name="Poulain J."/>
            <person name="De Berardinis V."/>
            <person name="Cruaud C."/>
            <person name="Duprat S."/>
            <person name="Brottier P."/>
            <person name="Coutanceau J.-P."/>
            <person name="Gouzy J."/>
            <person name="Parra G."/>
            <person name="Lardier G."/>
            <person name="Chapple C."/>
            <person name="McKernan K.J."/>
            <person name="McEwan P."/>
            <person name="Bosak S."/>
            <person name="Kellis M."/>
            <person name="Volff J.-N."/>
            <person name="Guigo R."/>
            <person name="Zody M.C."/>
            <person name="Mesirov J."/>
            <person name="Lindblad-Toh K."/>
            <person name="Birren B."/>
            <person name="Nusbaum C."/>
            <person name="Kahn D."/>
            <person name="Robinson-Rechavi M."/>
            <person name="Laudet V."/>
            <person name="Schachter V."/>
            <person name="Quetier F."/>
            <person name="Saurin W."/>
            <person name="Scarpelli C."/>
            <person name="Wincker P."/>
            <person name="Lander E.S."/>
            <person name="Weissenbach J."/>
            <person name="Roest Crollius H."/>
        </authorList>
    </citation>
    <scope>NUCLEOTIDE SEQUENCE [LARGE SCALE GENOMIC DNA]</scope>
</reference>
<dbReference type="EMBL" id="CAAE01014642">
    <property type="protein sequence ID" value="CAG01419.1"/>
    <property type="molecule type" value="Genomic_DNA"/>
</dbReference>
<comment type="caution">
    <text evidence="1">The sequence shown here is derived from an EMBL/GenBank/DDBJ whole genome shotgun (WGS) entry which is preliminary data.</text>
</comment>
<reference evidence="1" key="2">
    <citation type="submission" date="2004-02" db="EMBL/GenBank/DDBJ databases">
        <authorList>
            <consortium name="Genoscope"/>
            <consortium name="Whitehead Institute Centre for Genome Research"/>
        </authorList>
    </citation>
    <scope>NUCLEOTIDE SEQUENCE</scope>
</reference>
<proteinExistence type="predicted"/>
<gene>
    <name evidence="1" type="ORF">GSTENG00020177001</name>
</gene>
<dbReference type="AlphaFoldDB" id="Q4SD63"/>
<dbReference type="KEGG" id="tng:GSTEN00020177G001"/>
<accession>Q4SD63</accession>
<sequence>MSSKGKKIGLAGERDNTWLSGVPFGKNVWSGDEVQRPCHGSRWTQRDKLKTYFCKRCIPNVEKRLPGLNEGRSICPELLAVTNSFAQAGVCGAQQPQEEGGWGGGAIKSPLMKRVNQDACSRPRCPRGCVDTRSQVLGAPRCGTGARCSAPQPRLDAQDPLLSVTAV</sequence>
<evidence type="ECO:0000313" key="1">
    <source>
        <dbReference type="EMBL" id="CAG01419.1"/>
    </source>
</evidence>
<organism evidence="1">
    <name type="scientific">Tetraodon nigroviridis</name>
    <name type="common">Spotted green pufferfish</name>
    <name type="synonym">Chelonodon nigroviridis</name>
    <dbReference type="NCBI Taxonomy" id="99883"/>
    <lineage>
        <taxon>Eukaryota</taxon>
        <taxon>Metazoa</taxon>
        <taxon>Chordata</taxon>
        <taxon>Craniata</taxon>
        <taxon>Vertebrata</taxon>
        <taxon>Euteleostomi</taxon>
        <taxon>Actinopterygii</taxon>
        <taxon>Neopterygii</taxon>
        <taxon>Teleostei</taxon>
        <taxon>Neoteleostei</taxon>
        <taxon>Acanthomorphata</taxon>
        <taxon>Eupercaria</taxon>
        <taxon>Tetraodontiformes</taxon>
        <taxon>Tetradontoidea</taxon>
        <taxon>Tetraodontidae</taxon>
        <taxon>Tetraodon</taxon>
    </lineage>
</organism>